<accession>A0ABN0UT35</accession>
<dbReference type="InterPro" id="IPR024659">
    <property type="entry name" value="Phage_coat_Gp5"/>
</dbReference>
<proteinExistence type="predicted"/>
<evidence type="ECO:0000313" key="2">
    <source>
        <dbReference type="Proteomes" id="UP001500657"/>
    </source>
</evidence>
<keyword evidence="2" id="KW-1185">Reference proteome</keyword>
<evidence type="ECO:0000313" key="1">
    <source>
        <dbReference type="EMBL" id="GAA0260582.1"/>
    </source>
</evidence>
<dbReference type="RefSeq" id="WP_343883366.1">
    <property type="nucleotide sequence ID" value="NZ_BAAAFO010000004.1"/>
</dbReference>
<organism evidence="1 2">
    <name type="scientific">Rhodanobacter caeni</name>
    <dbReference type="NCBI Taxonomy" id="657654"/>
    <lineage>
        <taxon>Bacteria</taxon>
        <taxon>Pseudomonadati</taxon>
        <taxon>Pseudomonadota</taxon>
        <taxon>Gammaproteobacteria</taxon>
        <taxon>Lysobacterales</taxon>
        <taxon>Rhodanobacteraceae</taxon>
        <taxon>Rhodanobacter</taxon>
    </lineage>
</organism>
<gene>
    <name evidence="1" type="ORF">GCM10009126_27530</name>
</gene>
<dbReference type="Proteomes" id="UP001500657">
    <property type="component" value="Unassembled WGS sequence"/>
</dbReference>
<reference evidence="1 2" key="1">
    <citation type="journal article" date="2019" name="Int. J. Syst. Evol. Microbiol.">
        <title>The Global Catalogue of Microorganisms (GCM) 10K type strain sequencing project: providing services to taxonomists for standard genome sequencing and annotation.</title>
        <authorList>
            <consortium name="The Broad Institute Genomics Platform"/>
            <consortium name="The Broad Institute Genome Sequencing Center for Infectious Disease"/>
            <person name="Wu L."/>
            <person name="Ma J."/>
        </authorList>
    </citation>
    <scope>NUCLEOTIDE SEQUENCE [LARGE SCALE GENOMIC DNA]</scope>
    <source>
        <strain evidence="1 2">JCM 16242</strain>
    </source>
</reference>
<name>A0ABN0UT35_9GAMM</name>
<dbReference type="Gene3D" id="2.40.30.240">
    <property type="match status" value="1"/>
</dbReference>
<sequence length="401" mass="43163">MAGNQLLTTQKIVDRALAVLTETPSFLSLINTQYDNQFGYRGGAKVGDTVSVRVPQRAKIRDGRIMDIQPQVDKVIKVDIDAYKGVDTGATSAEMAMQIDDYQEQFIDTKIPDLITAVEADVINRVVPLVPATVGDYGALDDPKTILQAGAYLDSQLATKRDRNFMVNTYSQVDMVNALSGYFNSQSKVDRQYRKGAMYTDTLGFDWFSSNLTSYVTRGTAAGYLVNGANQTGSTLTVDTGTGSLNIGDTFTIAGVYDVHPQTKQVLAGLKQFTVTAAVAATTTTLQITPAIIASGTEQNVSAAPADNAAITVKGTSGTNYAQNVAFVKDAFYFVTADLPNPPKGYGVDSASRTYKGITLRFQNGYDMVNDMFISRFDIVYGAGVLRPELAVRVPATVTGL</sequence>
<protein>
    <submittedName>
        <fullName evidence="1">Uncharacterized protein</fullName>
    </submittedName>
</protein>
<dbReference type="EMBL" id="BAAAFO010000004">
    <property type="protein sequence ID" value="GAA0260582.1"/>
    <property type="molecule type" value="Genomic_DNA"/>
</dbReference>
<dbReference type="Pfam" id="PF11651">
    <property type="entry name" value="P22_CoatProtein"/>
    <property type="match status" value="1"/>
</dbReference>
<comment type="caution">
    <text evidence="1">The sequence shown here is derived from an EMBL/GenBank/DDBJ whole genome shotgun (WGS) entry which is preliminary data.</text>
</comment>